<protein>
    <submittedName>
        <fullName evidence="1">Uncharacterized protein</fullName>
    </submittedName>
</protein>
<dbReference type="Proteomes" id="UP000486351">
    <property type="component" value="Unassembled WGS sequence"/>
</dbReference>
<dbReference type="AlphaFoldDB" id="A0A6G0Q4N7"/>
<evidence type="ECO:0000313" key="2">
    <source>
        <dbReference type="Proteomes" id="UP000486351"/>
    </source>
</evidence>
<reference evidence="1 2" key="1">
    <citation type="submission" date="2018-09" db="EMBL/GenBank/DDBJ databases">
        <title>Genomic investigation of the strawberry pathogen Phytophthora fragariae indicates pathogenicity is determined by transcriptional variation in three key races.</title>
        <authorList>
            <person name="Adams T.M."/>
            <person name="Armitage A.D."/>
            <person name="Sobczyk M.K."/>
            <person name="Bates H.J."/>
            <person name="Dunwell J.M."/>
            <person name="Nellist C.F."/>
            <person name="Harrison R.J."/>
        </authorList>
    </citation>
    <scope>NUCLEOTIDE SEQUENCE [LARGE SCALE GENOMIC DNA]</scope>
    <source>
        <strain evidence="1 2">NOV-77</strain>
    </source>
</reference>
<accession>A0A6G0Q4N7</accession>
<gene>
    <name evidence="1" type="ORF">PF008_g30970</name>
</gene>
<evidence type="ECO:0000313" key="1">
    <source>
        <dbReference type="EMBL" id="KAE9269049.1"/>
    </source>
</evidence>
<name>A0A6G0Q4N7_9STRA</name>
<sequence length="67" mass="7515">MSTIVVALACAKRLCHTANATDFFGVTIALYTTACSRTWSLTDQMRYNRLTLTNLSLVPFLVRKQTD</sequence>
<dbReference type="EMBL" id="QXFY01006347">
    <property type="protein sequence ID" value="KAE9269049.1"/>
    <property type="molecule type" value="Genomic_DNA"/>
</dbReference>
<proteinExistence type="predicted"/>
<comment type="caution">
    <text evidence="1">The sequence shown here is derived from an EMBL/GenBank/DDBJ whole genome shotgun (WGS) entry which is preliminary data.</text>
</comment>
<organism evidence="1 2">
    <name type="scientific">Phytophthora fragariae</name>
    <dbReference type="NCBI Taxonomy" id="53985"/>
    <lineage>
        <taxon>Eukaryota</taxon>
        <taxon>Sar</taxon>
        <taxon>Stramenopiles</taxon>
        <taxon>Oomycota</taxon>
        <taxon>Peronosporomycetes</taxon>
        <taxon>Peronosporales</taxon>
        <taxon>Peronosporaceae</taxon>
        <taxon>Phytophthora</taxon>
    </lineage>
</organism>